<sequence length="69" mass="7060">MSTENYIVEGMSCGHCEAAVTQEMQKLAGVSDIQVSASSGTLSFQSDGTVAEADVIAAVDEAGFDATRA</sequence>
<proteinExistence type="predicted"/>
<dbReference type="Gene3D" id="3.30.70.100">
    <property type="match status" value="1"/>
</dbReference>
<dbReference type="EMBL" id="CP046883">
    <property type="protein sequence ID" value="QNH95688.1"/>
    <property type="molecule type" value="Genomic_DNA"/>
</dbReference>
<evidence type="ECO:0000313" key="2">
    <source>
        <dbReference type="Proteomes" id="UP000515275"/>
    </source>
</evidence>
<dbReference type="AlphaFoldDB" id="A0A7G7YMG8"/>
<dbReference type="InterPro" id="IPR036163">
    <property type="entry name" value="HMA_dom_sf"/>
</dbReference>
<protein>
    <submittedName>
        <fullName evidence="1">Heavy metal transporter</fullName>
    </submittedName>
</protein>
<dbReference type="Pfam" id="PF00403">
    <property type="entry name" value="HMA"/>
    <property type="match status" value="1"/>
</dbReference>
<accession>A0A7G7YMG8</accession>
<dbReference type="SUPFAM" id="SSF55008">
    <property type="entry name" value="HMA, heavy metal-associated domain"/>
    <property type="match status" value="1"/>
</dbReference>
<gene>
    <name evidence="1" type="ORF">GP473_02445</name>
</gene>
<dbReference type="InterPro" id="IPR006121">
    <property type="entry name" value="HMA_dom"/>
</dbReference>
<dbReference type="PROSITE" id="PS50846">
    <property type="entry name" value="HMA_2"/>
    <property type="match status" value="1"/>
</dbReference>
<name>A0A7G7YMG8_9CORY</name>
<dbReference type="GO" id="GO:0046872">
    <property type="term" value="F:metal ion binding"/>
    <property type="evidence" value="ECO:0007669"/>
    <property type="project" value="InterPro"/>
</dbReference>
<dbReference type="KEGG" id="cans:GP473_02445"/>
<dbReference type="CDD" id="cd00371">
    <property type="entry name" value="HMA"/>
    <property type="match status" value="1"/>
</dbReference>
<dbReference type="RefSeq" id="WP_185769244.1">
    <property type="nucleotide sequence ID" value="NZ_CP046883.1"/>
</dbReference>
<evidence type="ECO:0000313" key="1">
    <source>
        <dbReference type="EMBL" id="QNH95688.1"/>
    </source>
</evidence>
<keyword evidence="2" id="KW-1185">Reference proteome</keyword>
<dbReference type="Proteomes" id="UP000515275">
    <property type="component" value="Chromosome"/>
</dbReference>
<reference evidence="1 2" key="1">
    <citation type="submission" date="2019-12" db="EMBL/GenBank/DDBJ databases">
        <title>Corynebacterium sp. nov., isolated from feces of the Anser Albifrons in China.</title>
        <authorList>
            <person name="Liu Q."/>
        </authorList>
    </citation>
    <scope>NUCLEOTIDE SEQUENCE [LARGE SCALE GENOMIC DNA]</scope>
    <source>
        <strain evidence="1 2">23H37-10</strain>
    </source>
</reference>
<organism evidence="1 2">
    <name type="scientific">Corynebacterium anserum</name>
    <dbReference type="NCBI Taxonomy" id="2684406"/>
    <lineage>
        <taxon>Bacteria</taxon>
        <taxon>Bacillati</taxon>
        <taxon>Actinomycetota</taxon>
        <taxon>Actinomycetes</taxon>
        <taxon>Mycobacteriales</taxon>
        <taxon>Corynebacteriaceae</taxon>
        <taxon>Corynebacterium</taxon>
    </lineage>
</organism>